<evidence type="ECO:0000256" key="1">
    <source>
        <dbReference type="SAM" id="SignalP"/>
    </source>
</evidence>
<accession>A0A090L1W9</accession>
<sequence>MKSFIFYIFVGIFLPFINGVVVFDNNFNTNKLPSAYSCNYGIFSSALNTFITDANIQNLGTNLTTNGNNLQTAINLLLTNAYTTNESTTQDTFYKLCAAQKTFYGKLGYQNVLGCLNVLNLVTHNYTLNDAYLFEQIFTSLNYQCSSGFRINIAHINDYAFTLVNNATLIGSITNNFYGTINLPSTNDEQKCSALKKYHNNMGNLFGKNGKSTEFAYVICQQYAYYMLIKVPQCYLLTYNCNFNDFLNIN</sequence>
<feature type="signal peptide" evidence="1">
    <location>
        <begin position="1"/>
        <end position="19"/>
    </location>
</feature>
<organism evidence="2">
    <name type="scientific">Strongyloides ratti</name>
    <name type="common">Parasitic roundworm</name>
    <dbReference type="NCBI Taxonomy" id="34506"/>
    <lineage>
        <taxon>Eukaryota</taxon>
        <taxon>Metazoa</taxon>
        <taxon>Ecdysozoa</taxon>
        <taxon>Nematoda</taxon>
        <taxon>Chromadorea</taxon>
        <taxon>Rhabditida</taxon>
        <taxon>Tylenchina</taxon>
        <taxon>Panagrolaimomorpha</taxon>
        <taxon>Strongyloidoidea</taxon>
        <taxon>Strongyloididae</taxon>
        <taxon>Strongyloides</taxon>
    </lineage>
</organism>
<evidence type="ECO:0000313" key="2">
    <source>
        <dbReference type="EMBL" id="CEF62107.1"/>
    </source>
</evidence>
<evidence type="ECO:0000313" key="5">
    <source>
        <dbReference type="WormBase" id="SRAE_1000038100"/>
    </source>
</evidence>
<dbReference type="AlphaFoldDB" id="A0A090L1W9"/>
<dbReference type="RefSeq" id="XP_024501309.1">
    <property type="nucleotide sequence ID" value="XM_024647208.1"/>
</dbReference>
<reference evidence="2 3" key="1">
    <citation type="submission" date="2014-09" db="EMBL/GenBank/DDBJ databases">
        <authorList>
            <person name="Martin A.A."/>
        </authorList>
    </citation>
    <scope>NUCLEOTIDE SEQUENCE</scope>
    <source>
        <strain evidence="3">ED321</strain>
        <strain evidence="2">ED321 Heterogonic</strain>
    </source>
</reference>
<protein>
    <submittedName>
        <fullName evidence="4">Transmembrane protein</fullName>
    </submittedName>
</protein>
<dbReference type="Proteomes" id="UP000035682">
    <property type="component" value="Unplaced"/>
</dbReference>
<name>A0A090L1W9_STRRB</name>
<evidence type="ECO:0000313" key="4">
    <source>
        <dbReference type="WBParaSite" id="SRAE_1000038100.1"/>
    </source>
</evidence>
<keyword evidence="1" id="KW-0732">Signal</keyword>
<dbReference type="WBParaSite" id="SRAE_1000038100.1">
    <property type="protein sequence ID" value="SRAE_1000038100.1"/>
    <property type="gene ID" value="WBGene00256977"/>
</dbReference>
<keyword evidence="3" id="KW-1185">Reference proteome</keyword>
<reference evidence="4" key="2">
    <citation type="submission" date="2020-12" db="UniProtKB">
        <authorList>
            <consortium name="WormBaseParasite"/>
        </authorList>
    </citation>
    <scope>IDENTIFICATION</scope>
</reference>
<evidence type="ECO:0000313" key="3">
    <source>
        <dbReference type="Proteomes" id="UP000035682"/>
    </source>
</evidence>
<dbReference type="WormBase" id="SRAE_1000038100">
    <property type="protein sequence ID" value="SRP00253"/>
    <property type="gene ID" value="WBGene00256977"/>
</dbReference>
<feature type="chain" id="PRO_5015030362" evidence="1">
    <location>
        <begin position="20"/>
        <end position="250"/>
    </location>
</feature>
<proteinExistence type="predicted"/>
<dbReference type="EMBL" id="LN609528">
    <property type="protein sequence ID" value="CEF62107.1"/>
    <property type="molecule type" value="Genomic_DNA"/>
</dbReference>
<dbReference type="GeneID" id="36374472"/>
<gene>
    <name evidence="2 4 5" type="ORF">SRAE_1000038100</name>
</gene>
<dbReference type="CTD" id="36374472"/>